<protein>
    <submittedName>
        <fullName evidence="1">Uncharacterized protein</fullName>
    </submittedName>
</protein>
<evidence type="ECO:0000313" key="1">
    <source>
        <dbReference type="EMBL" id="PYE12754.1"/>
    </source>
</evidence>
<dbReference type="Proteomes" id="UP000247591">
    <property type="component" value="Unassembled WGS sequence"/>
</dbReference>
<name>A0A318REY2_WILLI</name>
<evidence type="ECO:0000313" key="2">
    <source>
        <dbReference type="Proteomes" id="UP000247591"/>
    </source>
</evidence>
<accession>A0A318REY2</accession>
<proteinExistence type="predicted"/>
<gene>
    <name evidence="1" type="ORF">DFR67_12033</name>
</gene>
<dbReference type="RefSeq" id="WP_110472286.1">
    <property type="nucleotide sequence ID" value="NZ_QJSP01000020.1"/>
</dbReference>
<dbReference type="AlphaFoldDB" id="A0A318REY2"/>
<keyword evidence="2" id="KW-1185">Reference proteome</keyword>
<reference evidence="1 2" key="1">
    <citation type="submission" date="2018-06" db="EMBL/GenBank/DDBJ databases">
        <title>Genomic Encyclopedia of Type Strains, Phase IV (KMG-IV): sequencing the most valuable type-strain genomes for metagenomic binning, comparative biology and taxonomic classification.</title>
        <authorList>
            <person name="Goeker M."/>
        </authorList>
    </citation>
    <scope>NUCLEOTIDE SEQUENCE [LARGE SCALE GENOMIC DNA]</scope>
    <source>
        <strain evidence="1 2">DSM 45521</strain>
    </source>
</reference>
<sequence length="145" mass="15587">MPDPGRGNRTLAQLLAALHEHFSTTARLDRRASLFCVGHEAGMRFARICVLDTLASEVGHTDASIPRGRSDGRRERANLQAIGDRLTSALSTAPKRDPEYDAGYRTGVELALRYLALAHSTLDLEAAAVDGTSNPKTKGPLTTSC</sequence>
<comment type="caution">
    <text evidence="1">The sequence shown here is derived from an EMBL/GenBank/DDBJ whole genome shotgun (WGS) entry which is preliminary data.</text>
</comment>
<organism evidence="1 2">
    <name type="scientific">Williamsia limnetica</name>
    <dbReference type="NCBI Taxonomy" id="882452"/>
    <lineage>
        <taxon>Bacteria</taxon>
        <taxon>Bacillati</taxon>
        <taxon>Actinomycetota</taxon>
        <taxon>Actinomycetes</taxon>
        <taxon>Mycobacteriales</taxon>
        <taxon>Nocardiaceae</taxon>
        <taxon>Williamsia</taxon>
    </lineage>
</organism>
<dbReference type="EMBL" id="QJSP01000020">
    <property type="protein sequence ID" value="PYE12754.1"/>
    <property type="molecule type" value="Genomic_DNA"/>
</dbReference>
<dbReference type="OrthoDB" id="4379689at2"/>